<reference evidence="2" key="1">
    <citation type="submission" date="2016-10" db="EMBL/GenBank/DDBJ databases">
        <authorList>
            <person name="Varghese N."/>
            <person name="Submissions S."/>
        </authorList>
    </citation>
    <scope>NUCLEOTIDE SEQUENCE [LARGE SCALE GENOMIC DNA]</scope>
    <source>
        <strain evidence="2">DSM 26893</strain>
    </source>
</reference>
<name>A0A1H8I4F3_9RHOB</name>
<accession>A0A1H8I4F3</accession>
<sequence>MATRDRESIAGSCDIDPERLLKVAVANYEDVILDLHEMRASLRASESYSETEFRRVVTMVSRSVQTVYDERKRLDDFWKRQAGAGDDGSFDMEAARAEIGRRLDRIRSAQDAGDLPG</sequence>
<keyword evidence="2" id="KW-1185">Reference proteome</keyword>
<dbReference type="RefSeq" id="WP_236737045.1">
    <property type="nucleotide sequence ID" value="NZ_FOCM01000005.1"/>
</dbReference>
<evidence type="ECO:0000313" key="2">
    <source>
        <dbReference type="Proteomes" id="UP000199372"/>
    </source>
</evidence>
<protein>
    <submittedName>
        <fullName evidence="1">Uncharacterized protein</fullName>
    </submittedName>
</protein>
<dbReference type="AlphaFoldDB" id="A0A1H8I4F3"/>
<gene>
    <name evidence="1" type="ORF">SAMN04488011_105110</name>
</gene>
<evidence type="ECO:0000313" key="1">
    <source>
        <dbReference type="EMBL" id="SEN63690.1"/>
    </source>
</evidence>
<organism evidence="1 2">
    <name type="scientific">Palleronia pelagia</name>
    <dbReference type="NCBI Taxonomy" id="387096"/>
    <lineage>
        <taxon>Bacteria</taxon>
        <taxon>Pseudomonadati</taxon>
        <taxon>Pseudomonadota</taxon>
        <taxon>Alphaproteobacteria</taxon>
        <taxon>Rhodobacterales</taxon>
        <taxon>Roseobacteraceae</taxon>
        <taxon>Palleronia</taxon>
    </lineage>
</organism>
<dbReference type="EMBL" id="FOCM01000005">
    <property type="protein sequence ID" value="SEN63690.1"/>
    <property type="molecule type" value="Genomic_DNA"/>
</dbReference>
<dbReference type="Proteomes" id="UP000199372">
    <property type="component" value="Unassembled WGS sequence"/>
</dbReference>
<proteinExistence type="predicted"/>